<feature type="domain" description="ACT" evidence="19">
    <location>
        <begin position="344"/>
        <end position="402"/>
    </location>
</feature>
<evidence type="ECO:0000256" key="3">
    <source>
        <dbReference type="ARBA" id="ARBA00004986"/>
    </source>
</evidence>
<dbReference type="FunFam" id="3.40.1160.10:FF:000002">
    <property type="entry name" value="Aspartokinase"/>
    <property type="match status" value="1"/>
</dbReference>
<dbReference type="NCBIfam" id="NF005154">
    <property type="entry name" value="PRK06635.1-2"/>
    <property type="match status" value="1"/>
</dbReference>
<keyword evidence="13" id="KW-0457">Lysine biosynthesis</keyword>
<dbReference type="UniPathway" id="UPA00051">
    <property type="reaction ID" value="UER00462"/>
</dbReference>
<evidence type="ECO:0000256" key="4">
    <source>
        <dbReference type="ARBA" id="ARBA00005139"/>
    </source>
</evidence>
<dbReference type="InterPro" id="IPR036393">
    <property type="entry name" value="AceGlu_kinase-like_sf"/>
</dbReference>
<accession>A0A1S1V4J4</accession>
<keyword evidence="11 16" id="KW-0067">ATP-binding</keyword>
<dbReference type="CDD" id="cd04923">
    <property type="entry name" value="ACT_AK-LysC-DapG-like_2"/>
    <property type="match status" value="1"/>
</dbReference>
<evidence type="ECO:0000256" key="12">
    <source>
        <dbReference type="ARBA" id="ARBA00022915"/>
    </source>
</evidence>
<comment type="pathway">
    <text evidence="4 18">Amino-acid biosynthesis; L-threonine biosynthesis; L-threonine from L-aspartate: step 1/5.</text>
</comment>
<dbReference type="OrthoDB" id="9799110at2"/>
<keyword evidence="9 16" id="KW-0547">Nucleotide-binding</keyword>
<sequence>MDNIVVQKYGGTSVGTPERIKNVARRVIATKEAGNKVVVVVSAMGKSTDHLVDLAREVNINPSSREMDMLLSSGEQVSIAMLAMAIGGLGHDAISLTGPQCGVKTTSYHRNARITEIQNERLLSELEAHGIVVVAGFQGMNEECDITTLGRGGSDTSAVALACALGADKCEIYTDVDGVYTTDPRKVPEAKKIDRISYDEMLELASLGAGVLHPRSVELARKNNMKLIVRSSLNENPGTEVVEVSALEKAIVSGVTMDENIVKISVLEVPDRPGIAFKLFSALAANNVFFDMIIQNVTQKNVNDITFTVKSDDLQDALAVTSKVSEELGATKVVYDEDVVKVSIVGTGIAGSADIASAFFQTLSDLGINIQMISTAEIKISCIIEKEKGEEALKALHHKFCE</sequence>
<dbReference type="PROSITE" id="PS51671">
    <property type="entry name" value="ACT"/>
    <property type="match status" value="2"/>
</dbReference>
<feature type="binding site" evidence="16">
    <location>
        <position position="75"/>
    </location>
    <ligand>
        <name>substrate</name>
    </ligand>
</feature>
<evidence type="ECO:0000256" key="1">
    <source>
        <dbReference type="ARBA" id="ARBA00003121"/>
    </source>
</evidence>
<feature type="domain" description="ACT" evidence="19">
    <location>
        <begin position="264"/>
        <end position="338"/>
    </location>
</feature>
<evidence type="ECO:0000256" key="13">
    <source>
        <dbReference type="ARBA" id="ARBA00023154"/>
    </source>
</evidence>
<dbReference type="EC" id="2.7.2.4" evidence="17"/>
<dbReference type="GO" id="GO:0005524">
    <property type="term" value="F:ATP binding"/>
    <property type="evidence" value="ECO:0007669"/>
    <property type="project" value="UniProtKB-KW"/>
</dbReference>
<dbReference type="PROSITE" id="PS00324">
    <property type="entry name" value="ASPARTOKINASE"/>
    <property type="match status" value="1"/>
</dbReference>
<keyword evidence="21" id="KW-1185">Reference proteome</keyword>
<dbReference type="InterPro" id="IPR045865">
    <property type="entry name" value="ACT-like_dom_sf"/>
</dbReference>
<dbReference type="NCBIfam" id="TIGR00656">
    <property type="entry name" value="asp_kin_monofn"/>
    <property type="match status" value="1"/>
</dbReference>
<dbReference type="UniPathway" id="UPA00050">
    <property type="reaction ID" value="UER00461"/>
</dbReference>
<comment type="subunit">
    <text evidence="15">Tetramer consisting of 2 isoforms Alpha (catalytic and regulation) and of a homodimer of 2 isoforms Beta (regulation).</text>
</comment>
<organism evidence="20 21">
    <name type="scientific">Andreesenia angusta</name>
    <dbReference type="NCBI Taxonomy" id="39480"/>
    <lineage>
        <taxon>Bacteria</taxon>
        <taxon>Bacillati</taxon>
        <taxon>Bacillota</taxon>
        <taxon>Tissierellia</taxon>
        <taxon>Tissierellales</taxon>
        <taxon>Gottschalkiaceae</taxon>
        <taxon>Andreesenia</taxon>
    </lineage>
</organism>
<dbReference type="PIRSF" id="PIRSF000726">
    <property type="entry name" value="Asp_kin"/>
    <property type="match status" value="1"/>
</dbReference>
<dbReference type="InterPro" id="IPR054352">
    <property type="entry name" value="ACT_Aspartokinase"/>
</dbReference>
<evidence type="ECO:0000256" key="8">
    <source>
        <dbReference type="ARBA" id="ARBA00022737"/>
    </source>
</evidence>
<evidence type="ECO:0000256" key="10">
    <source>
        <dbReference type="ARBA" id="ARBA00022777"/>
    </source>
</evidence>
<comment type="similarity">
    <text evidence="5 17">Belongs to the aspartokinase family.</text>
</comment>
<dbReference type="SUPFAM" id="SSF55021">
    <property type="entry name" value="ACT-like"/>
    <property type="match status" value="2"/>
</dbReference>
<comment type="caution">
    <text evidence="20">The sequence shown here is derived from an EMBL/GenBank/DDBJ whole genome shotgun (WGS) entry which is preliminary data.</text>
</comment>
<dbReference type="InterPro" id="IPR002912">
    <property type="entry name" value="ACT_dom"/>
</dbReference>
<dbReference type="CDD" id="cd04913">
    <property type="entry name" value="ACT_AKii-LysC-BS-like_1"/>
    <property type="match status" value="1"/>
</dbReference>
<feature type="binding site" evidence="16">
    <location>
        <position position="185"/>
    </location>
    <ligand>
        <name>ATP</name>
        <dbReference type="ChEBI" id="CHEBI:30616"/>
    </ligand>
</feature>
<dbReference type="InterPro" id="IPR001048">
    <property type="entry name" value="Asp/Glu/Uridylate_kinase"/>
</dbReference>
<keyword evidence="12" id="KW-0220">Diaminopimelate biosynthesis</keyword>
<evidence type="ECO:0000256" key="6">
    <source>
        <dbReference type="ARBA" id="ARBA00022605"/>
    </source>
</evidence>
<evidence type="ECO:0000313" key="20">
    <source>
        <dbReference type="EMBL" id="OHW61553.1"/>
    </source>
</evidence>
<evidence type="ECO:0000256" key="18">
    <source>
        <dbReference type="RuleBase" id="RU004249"/>
    </source>
</evidence>
<dbReference type="RefSeq" id="WP_071064313.1">
    <property type="nucleotide sequence ID" value="NZ_MKIE01000011.1"/>
</dbReference>
<dbReference type="GO" id="GO:0009089">
    <property type="term" value="P:lysine biosynthetic process via diaminopimelate"/>
    <property type="evidence" value="ECO:0007669"/>
    <property type="project" value="UniProtKB-UniPathway"/>
</dbReference>
<dbReference type="GO" id="GO:0009088">
    <property type="term" value="P:threonine biosynthetic process"/>
    <property type="evidence" value="ECO:0007669"/>
    <property type="project" value="UniProtKB-UniPathway"/>
</dbReference>
<dbReference type="EMBL" id="MKIE01000011">
    <property type="protein sequence ID" value="OHW61553.1"/>
    <property type="molecule type" value="Genomic_DNA"/>
</dbReference>
<comment type="catalytic activity">
    <reaction evidence="14 17">
        <text>L-aspartate + ATP = 4-phospho-L-aspartate + ADP</text>
        <dbReference type="Rhea" id="RHEA:23776"/>
        <dbReference type="ChEBI" id="CHEBI:29991"/>
        <dbReference type="ChEBI" id="CHEBI:30616"/>
        <dbReference type="ChEBI" id="CHEBI:57535"/>
        <dbReference type="ChEBI" id="CHEBI:456216"/>
        <dbReference type="EC" id="2.7.2.4"/>
    </reaction>
</comment>
<dbReference type="Pfam" id="PF22468">
    <property type="entry name" value="ACT_9"/>
    <property type="match status" value="2"/>
</dbReference>
<gene>
    <name evidence="20" type="primary">lysC</name>
    <name evidence="20" type="ORF">EUAN_20940</name>
</gene>
<evidence type="ECO:0000256" key="15">
    <source>
        <dbReference type="ARBA" id="ARBA00063835"/>
    </source>
</evidence>
<dbReference type="GO" id="GO:0019877">
    <property type="term" value="P:diaminopimelate biosynthetic process"/>
    <property type="evidence" value="ECO:0007669"/>
    <property type="project" value="UniProtKB-KW"/>
</dbReference>
<dbReference type="SUPFAM" id="SSF53633">
    <property type="entry name" value="Carbamate kinase-like"/>
    <property type="match status" value="1"/>
</dbReference>
<dbReference type="CDD" id="cd04261">
    <property type="entry name" value="AAK_AKii-LysC-BS"/>
    <property type="match status" value="1"/>
</dbReference>
<dbReference type="InterPro" id="IPR018042">
    <property type="entry name" value="Aspartate_kinase_CS"/>
</dbReference>
<feature type="binding site" evidence="16">
    <location>
        <begin position="8"/>
        <end position="11"/>
    </location>
    <ligand>
        <name>ATP</name>
        <dbReference type="ChEBI" id="CHEBI:30616"/>
    </ligand>
</feature>
<feature type="binding site" evidence="16">
    <location>
        <position position="180"/>
    </location>
    <ligand>
        <name>ATP</name>
        <dbReference type="ChEBI" id="CHEBI:30616"/>
    </ligand>
</feature>
<dbReference type="Gene3D" id="3.30.2130.10">
    <property type="entry name" value="VC0802-like"/>
    <property type="match status" value="1"/>
</dbReference>
<dbReference type="NCBIfam" id="NF005155">
    <property type="entry name" value="PRK06635.1-4"/>
    <property type="match status" value="1"/>
</dbReference>
<comment type="pathway">
    <text evidence="3 18">Amino-acid biosynthesis; L-methionine biosynthesis via de novo pathway; L-homoserine from L-aspartate: step 1/3.</text>
</comment>
<dbReference type="GO" id="GO:0004072">
    <property type="term" value="F:aspartate kinase activity"/>
    <property type="evidence" value="ECO:0007669"/>
    <property type="project" value="UniProtKB-EC"/>
</dbReference>
<keyword evidence="8" id="KW-0677">Repeat</keyword>
<dbReference type="Gene3D" id="3.40.1160.10">
    <property type="entry name" value="Acetylglutamate kinase-like"/>
    <property type="match status" value="1"/>
</dbReference>
<dbReference type="FunFam" id="3.30.2130.10:FF:000001">
    <property type="entry name" value="Bifunctional aspartokinase/homoserine dehydrogenase"/>
    <property type="match status" value="1"/>
</dbReference>
<evidence type="ECO:0000313" key="21">
    <source>
        <dbReference type="Proteomes" id="UP000180254"/>
    </source>
</evidence>
<dbReference type="UniPathway" id="UPA00034">
    <property type="reaction ID" value="UER00015"/>
</dbReference>
<evidence type="ECO:0000256" key="7">
    <source>
        <dbReference type="ARBA" id="ARBA00022679"/>
    </source>
</evidence>
<dbReference type="InterPro" id="IPR005260">
    <property type="entry name" value="Asp_kin_monofn"/>
</dbReference>
<evidence type="ECO:0000256" key="5">
    <source>
        <dbReference type="ARBA" id="ARBA00010122"/>
    </source>
</evidence>
<protein>
    <recommendedName>
        <fullName evidence="17">Aspartokinase</fullName>
        <ecNumber evidence="17">2.7.2.4</ecNumber>
    </recommendedName>
</protein>
<evidence type="ECO:0000256" key="9">
    <source>
        <dbReference type="ARBA" id="ARBA00022741"/>
    </source>
</evidence>
<evidence type="ECO:0000256" key="16">
    <source>
        <dbReference type="PIRSR" id="PIRSR000726-1"/>
    </source>
</evidence>
<keyword evidence="7 17" id="KW-0808">Transferase</keyword>
<keyword evidence="6 18" id="KW-0028">Amino-acid biosynthesis</keyword>
<dbReference type="GO" id="GO:0009090">
    <property type="term" value="P:homoserine biosynthetic process"/>
    <property type="evidence" value="ECO:0007669"/>
    <property type="project" value="TreeGrafter"/>
</dbReference>
<dbReference type="PANTHER" id="PTHR21499">
    <property type="entry name" value="ASPARTATE KINASE"/>
    <property type="match status" value="1"/>
</dbReference>
<dbReference type="InterPro" id="IPR041740">
    <property type="entry name" value="AKii-LysC-BS"/>
</dbReference>
<dbReference type="Pfam" id="PF00696">
    <property type="entry name" value="AA_kinase"/>
    <property type="match status" value="1"/>
</dbReference>
<evidence type="ECO:0000256" key="14">
    <source>
        <dbReference type="ARBA" id="ARBA00047872"/>
    </source>
</evidence>
<name>A0A1S1V4J4_9FIRM</name>
<dbReference type="Proteomes" id="UP000180254">
    <property type="component" value="Unassembled WGS sequence"/>
</dbReference>
<dbReference type="AlphaFoldDB" id="A0A1S1V4J4"/>
<dbReference type="InterPro" id="IPR001341">
    <property type="entry name" value="Asp_kinase"/>
</dbReference>
<dbReference type="NCBIfam" id="TIGR00657">
    <property type="entry name" value="asp_kinases"/>
    <property type="match status" value="1"/>
</dbReference>
<evidence type="ECO:0000256" key="17">
    <source>
        <dbReference type="RuleBase" id="RU003448"/>
    </source>
</evidence>
<evidence type="ECO:0000256" key="11">
    <source>
        <dbReference type="ARBA" id="ARBA00022840"/>
    </source>
</evidence>
<comment type="function">
    <text evidence="1">Catalyzes the phosphorylation of the beta-carboxyl group of aspartic acid with ATP to yield 4-phospho-L-aspartate, which is involved in the branched biosynthetic pathway leading to the biosynthesis of amino acids threonine, isoleucine and methionine.</text>
</comment>
<dbReference type="GO" id="GO:0005829">
    <property type="term" value="C:cytosol"/>
    <property type="evidence" value="ECO:0007669"/>
    <property type="project" value="TreeGrafter"/>
</dbReference>
<feature type="binding site" evidence="16">
    <location>
        <position position="48"/>
    </location>
    <ligand>
        <name>substrate</name>
    </ligand>
</feature>
<dbReference type="PANTHER" id="PTHR21499:SF3">
    <property type="entry name" value="ASPARTOKINASE"/>
    <property type="match status" value="1"/>
</dbReference>
<feature type="binding site" evidence="16">
    <location>
        <begin position="174"/>
        <end position="175"/>
    </location>
    <ligand>
        <name>ATP</name>
        <dbReference type="ChEBI" id="CHEBI:30616"/>
    </ligand>
</feature>
<evidence type="ECO:0000256" key="2">
    <source>
        <dbReference type="ARBA" id="ARBA00004766"/>
    </source>
</evidence>
<evidence type="ECO:0000259" key="19">
    <source>
        <dbReference type="PROSITE" id="PS51671"/>
    </source>
</evidence>
<keyword evidence="10 17" id="KW-0418">Kinase</keyword>
<reference evidence="20 21" key="1">
    <citation type="submission" date="2016-09" db="EMBL/GenBank/DDBJ databases">
        <title>Genome sequence of Eubacterium angustum.</title>
        <authorList>
            <person name="Poehlein A."/>
            <person name="Daniel R."/>
        </authorList>
    </citation>
    <scope>NUCLEOTIDE SEQUENCE [LARGE SCALE GENOMIC DNA]</scope>
    <source>
        <strain evidence="20 21">DSM 1989</strain>
    </source>
</reference>
<comment type="pathway">
    <text evidence="2 18">Amino-acid biosynthesis; L-lysine biosynthesis via DAP pathway; (S)-tetrahydrodipicolinate from L-aspartate: step 1/4.</text>
</comment>
<proteinExistence type="inferred from homology"/>
<dbReference type="STRING" id="39480.EUAN_20940"/>